<dbReference type="Proteomes" id="UP000887565">
    <property type="component" value="Unplaced"/>
</dbReference>
<reference evidence="5" key="1">
    <citation type="submission" date="2022-11" db="UniProtKB">
        <authorList>
            <consortium name="WormBaseParasite"/>
        </authorList>
    </citation>
    <scope>IDENTIFICATION</scope>
</reference>
<organism evidence="4 5">
    <name type="scientific">Romanomermis culicivorax</name>
    <name type="common">Nematode worm</name>
    <dbReference type="NCBI Taxonomy" id="13658"/>
    <lineage>
        <taxon>Eukaryota</taxon>
        <taxon>Metazoa</taxon>
        <taxon>Ecdysozoa</taxon>
        <taxon>Nematoda</taxon>
        <taxon>Enoplea</taxon>
        <taxon>Dorylaimia</taxon>
        <taxon>Mermithida</taxon>
        <taxon>Mermithoidea</taxon>
        <taxon>Mermithidae</taxon>
        <taxon>Romanomermis</taxon>
    </lineage>
</organism>
<keyword evidence="4" id="KW-1185">Reference proteome</keyword>
<dbReference type="AlphaFoldDB" id="A0A915JPM4"/>
<dbReference type="Gene3D" id="3.50.30.30">
    <property type="match status" value="1"/>
</dbReference>
<evidence type="ECO:0000313" key="5">
    <source>
        <dbReference type="WBParaSite" id="nRc.2.0.1.t28047-RA"/>
    </source>
</evidence>
<dbReference type="PANTHER" id="PTHR22702">
    <property type="entry name" value="PROTEASE-ASSOCIATED DOMAIN-CONTAINING PROTEIN"/>
    <property type="match status" value="1"/>
</dbReference>
<evidence type="ECO:0000256" key="2">
    <source>
        <dbReference type="ARBA" id="ARBA00023180"/>
    </source>
</evidence>
<accession>A0A915JPM4</accession>
<keyword evidence="2" id="KW-0325">Glycoprotein</keyword>
<dbReference type="Pfam" id="PF02225">
    <property type="entry name" value="PA"/>
    <property type="match status" value="1"/>
</dbReference>
<evidence type="ECO:0000313" key="4">
    <source>
        <dbReference type="Proteomes" id="UP000887565"/>
    </source>
</evidence>
<protein>
    <submittedName>
        <fullName evidence="5">PA domain-containing protein</fullName>
    </submittedName>
</protein>
<sequence length="430" mass="48046">MQDMIKEIGSQAEITQSAFSISNKKVSISLVSFGHLTNKIKHENFILQAGSLAYDILRSSLNFWLEIIYDFVANNYTMICYAILIVLGDASVSRVIQMISPPFFGTVDELASPAQFGQPLEDESEENAKNDSFCNIHSIQKLGTQPIVWIPQQKGHVIGRLLLADPIRGCTELKNEKLIDQNTIVLMERSDCMFIEKVRRAQNAGAGGAIIFDHTPDTDFNATSPSFAMSGDGSVDVFIPSVFLYRKQGERLMELMSKGVENTVFVRIGAAAKNPKNNSILKTWLTNNFSADSKRKLGVKLCSPRQQSLLAAPDGRKKNKVIDGHVNIFSSPLSSSYSAVNFFENLLKSVARNQDENNDNLNVLLSKKQTISRFASTLDKILKDPTLLQLFSKSNFKLKNDQPKNEADDDINEFLNILEEKLDKQRDLKP</sequence>
<dbReference type="SUPFAM" id="SSF52025">
    <property type="entry name" value="PA domain"/>
    <property type="match status" value="1"/>
</dbReference>
<dbReference type="WBParaSite" id="nRc.2.0.1.t28047-RA">
    <property type="protein sequence ID" value="nRc.2.0.1.t28047-RA"/>
    <property type="gene ID" value="nRc.2.0.1.g28047"/>
</dbReference>
<name>A0A915JPM4_ROMCU</name>
<proteinExistence type="predicted"/>
<dbReference type="InterPro" id="IPR046450">
    <property type="entry name" value="PA_dom_sf"/>
</dbReference>
<feature type="domain" description="PA" evidence="3">
    <location>
        <begin position="166"/>
        <end position="252"/>
    </location>
</feature>
<dbReference type="PANTHER" id="PTHR22702:SF1">
    <property type="entry name" value="PROTEASE-ASSOCIATED DOMAIN-CONTAINING PROTEIN 1"/>
    <property type="match status" value="1"/>
</dbReference>
<evidence type="ECO:0000256" key="1">
    <source>
        <dbReference type="ARBA" id="ARBA00022729"/>
    </source>
</evidence>
<evidence type="ECO:0000259" key="3">
    <source>
        <dbReference type="Pfam" id="PF02225"/>
    </source>
</evidence>
<dbReference type="InterPro" id="IPR003137">
    <property type="entry name" value="PA_domain"/>
</dbReference>
<keyword evidence="1" id="KW-0732">Signal</keyword>